<evidence type="ECO:0000256" key="1">
    <source>
        <dbReference type="ARBA" id="ARBA00004496"/>
    </source>
</evidence>
<dbReference type="SMART" id="SM00409">
    <property type="entry name" value="IG"/>
    <property type="match status" value="2"/>
</dbReference>
<evidence type="ECO:0000256" key="8">
    <source>
        <dbReference type="ARBA" id="ARBA00023136"/>
    </source>
</evidence>
<feature type="domain" description="Ig-like" evidence="15">
    <location>
        <begin position="230"/>
        <end position="300"/>
    </location>
</feature>
<evidence type="ECO:0000313" key="17">
    <source>
        <dbReference type="Proteomes" id="UP000796761"/>
    </source>
</evidence>
<keyword evidence="11" id="KW-0325">Glycoprotein</keyword>
<feature type="domain" description="Ig-like" evidence="15">
    <location>
        <begin position="62"/>
        <end position="171"/>
    </location>
</feature>
<dbReference type="SUPFAM" id="SSF48726">
    <property type="entry name" value="Immunoglobulin"/>
    <property type="match status" value="2"/>
</dbReference>
<evidence type="ECO:0000256" key="7">
    <source>
        <dbReference type="ARBA" id="ARBA00022989"/>
    </source>
</evidence>
<evidence type="ECO:0000256" key="6">
    <source>
        <dbReference type="ARBA" id="ARBA00022737"/>
    </source>
</evidence>
<dbReference type="AlphaFoldDB" id="A0A8K1GB07"/>
<dbReference type="PANTHER" id="PTHR11890">
    <property type="entry name" value="INTERLEUKIN-1 RECEPTOR FAMILY MEMBER"/>
    <property type="match status" value="1"/>
</dbReference>
<keyword evidence="3" id="KW-0963">Cytoplasm</keyword>
<keyword evidence="17" id="KW-1185">Reference proteome</keyword>
<keyword evidence="10" id="KW-0675">Receptor</keyword>
<feature type="region of interest" description="Disordered" evidence="14">
    <location>
        <begin position="354"/>
        <end position="495"/>
    </location>
</feature>
<gene>
    <name evidence="16" type="ORF">HGM15179_011793</name>
</gene>
<evidence type="ECO:0000256" key="12">
    <source>
        <dbReference type="ARBA" id="ARBA00023319"/>
    </source>
</evidence>
<dbReference type="GO" id="GO:0012505">
    <property type="term" value="C:endomembrane system"/>
    <property type="evidence" value="ECO:0007669"/>
    <property type="project" value="UniProtKB-SubCell"/>
</dbReference>
<dbReference type="PROSITE" id="PS50835">
    <property type="entry name" value="IG_LIKE"/>
    <property type="match status" value="2"/>
</dbReference>
<dbReference type="OrthoDB" id="9925886at2759"/>
<dbReference type="InterPro" id="IPR003599">
    <property type="entry name" value="Ig_sub"/>
</dbReference>
<keyword evidence="8" id="KW-0472">Membrane</keyword>
<evidence type="ECO:0000256" key="9">
    <source>
        <dbReference type="ARBA" id="ARBA00023157"/>
    </source>
</evidence>
<dbReference type="GO" id="GO:0005737">
    <property type="term" value="C:cytoplasm"/>
    <property type="evidence" value="ECO:0007669"/>
    <property type="project" value="UniProtKB-SubCell"/>
</dbReference>
<dbReference type="InterPro" id="IPR041416">
    <property type="entry name" value="IL-1RAcP-like_ig"/>
</dbReference>
<comment type="subcellular location">
    <subcellularLocation>
        <location evidence="1">Cytoplasm</location>
    </subcellularLocation>
    <subcellularLocation>
        <location evidence="13">Endomembrane system</location>
        <topology evidence="13">Single-pass type I membrane protein</topology>
    </subcellularLocation>
</comment>
<evidence type="ECO:0000313" key="16">
    <source>
        <dbReference type="EMBL" id="TRZ15321.1"/>
    </source>
</evidence>
<dbReference type="Gene3D" id="2.60.40.10">
    <property type="entry name" value="Immunoglobulins"/>
    <property type="match status" value="2"/>
</dbReference>
<protein>
    <recommendedName>
        <fullName evidence="15">Ig-like domain-containing protein</fullName>
    </recommendedName>
</protein>
<evidence type="ECO:0000256" key="3">
    <source>
        <dbReference type="ARBA" id="ARBA00022490"/>
    </source>
</evidence>
<accession>A0A8K1GB07</accession>
<organism evidence="16 17">
    <name type="scientific">Zosterops borbonicus</name>
    <dbReference type="NCBI Taxonomy" id="364589"/>
    <lineage>
        <taxon>Eukaryota</taxon>
        <taxon>Metazoa</taxon>
        <taxon>Chordata</taxon>
        <taxon>Craniata</taxon>
        <taxon>Vertebrata</taxon>
        <taxon>Euteleostomi</taxon>
        <taxon>Archelosauria</taxon>
        <taxon>Archosauria</taxon>
        <taxon>Dinosauria</taxon>
        <taxon>Saurischia</taxon>
        <taxon>Theropoda</taxon>
        <taxon>Coelurosauria</taxon>
        <taxon>Aves</taxon>
        <taxon>Neognathae</taxon>
        <taxon>Neoaves</taxon>
        <taxon>Telluraves</taxon>
        <taxon>Australaves</taxon>
        <taxon>Passeriformes</taxon>
        <taxon>Sylvioidea</taxon>
        <taxon>Zosteropidae</taxon>
        <taxon>Zosterops</taxon>
    </lineage>
</organism>
<name>A0A8K1GB07_9PASS</name>
<dbReference type="GO" id="GO:0045920">
    <property type="term" value="P:negative regulation of exocytosis"/>
    <property type="evidence" value="ECO:0007669"/>
    <property type="project" value="TreeGrafter"/>
</dbReference>
<dbReference type="PANTHER" id="PTHR11890:SF22">
    <property type="entry name" value="INTERLEUKIN-1 RECEPTOR ACCESSORY PROTEIN-LIKE 1"/>
    <property type="match status" value="1"/>
</dbReference>
<dbReference type="Proteomes" id="UP000796761">
    <property type="component" value="Unassembled WGS sequence"/>
</dbReference>
<dbReference type="InterPro" id="IPR036179">
    <property type="entry name" value="Ig-like_dom_sf"/>
</dbReference>
<evidence type="ECO:0000256" key="5">
    <source>
        <dbReference type="ARBA" id="ARBA00022729"/>
    </source>
</evidence>
<dbReference type="FunFam" id="2.60.40.10:FF:000188">
    <property type="entry name" value="Interleukin-1 receptor accessory protein-like 1"/>
    <property type="match status" value="1"/>
</dbReference>
<evidence type="ECO:0000256" key="13">
    <source>
        <dbReference type="ARBA" id="ARBA00046288"/>
    </source>
</evidence>
<feature type="compositionally biased region" description="Basic and acidic residues" evidence="14">
    <location>
        <begin position="303"/>
        <end position="323"/>
    </location>
</feature>
<keyword evidence="12" id="KW-0393">Immunoglobulin domain</keyword>
<sequence length="513" mass="60855">MVLSVCPGARKANGTWPGSAIVWQQDQGRDCPPVLGTAEEGVTEQRWWAPYIWLGLTYYSIPYAADGCTDWSVDYKKYQVLVGEPVRIKCALFYGYIRANYSLAQSAGLSLMWYKSSGPGDFEEPIAFDGTRMSKEEDSIWFRPTVVQDSGLYACVIRDNENDASPIETFTIKEQAVWTGMVIFCHSDRNSTYCMKVSISLTVGENDTGLCYNSKMKYFEKAELSKSKEISCPEIEDFLFPFREPEILWYKECKSKTWRSSIVFKKDTLVIREVREDDIGNYTCELKYGFFVVRRTTELTVTGEERRGEERRGEERRGEERRGEERRGEERRGEERRGEERRGEERRGEERRGEERRGEERRGEERRGEERRGEERRGEERRGEERRGEERRGEERRGEERRGEERRGEERRGEERRGEERRGEERRGEERRGEERRGEERRGEERRGEERRGEERRGEERRGEERRGEERRGEERRGEERRGEERRGEERNTQVAFAFVCFVRRKKGKQSQF</sequence>
<feature type="compositionally biased region" description="Basic and acidic residues" evidence="14">
    <location>
        <begin position="354"/>
        <end position="492"/>
    </location>
</feature>
<evidence type="ECO:0000256" key="11">
    <source>
        <dbReference type="ARBA" id="ARBA00023180"/>
    </source>
</evidence>
<keyword evidence="7" id="KW-1133">Transmembrane helix</keyword>
<proteinExistence type="inferred from homology"/>
<keyword evidence="6" id="KW-0677">Repeat</keyword>
<evidence type="ECO:0000256" key="4">
    <source>
        <dbReference type="ARBA" id="ARBA00022692"/>
    </source>
</evidence>
<evidence type="ECO:0000256" key="2">
    <source>
        <dbReference type="ARBA" id="ARBA00009752"/>
    </source>
</evidence>
<dbReference type="Pfam" id="PF18452">
    <property type="entry name" value="Ig_6"/>
    <property type="match status" value="1"/>
</dbReference>
<feature type="region of interest" description="Disordered" evidence="14">
    <location>
        <begin position="302"/>
        <end position="323"/>
    </location>
</feature>
<evidence type="ECO:0000256" key="10">
    <source>
        <dbReference type="ARBA" id="ARBA00023170"/>
    </source>
</evidence>
<keyword evidence="9" id="KW-1015">Disulfide bond</keyword>
<keyword evidence="5" id="KW-0732">Signal</keyword>
<reference evidence="16" key="1">
    <citation type="submission" date="2019-04" db="EMBL/GenBank/DDBJ databases">
        <title>Genome assembly of Zosterops borbonicus 15179.</title>
        <authorList>
            <person name="Leroy T."/>
            <person name="Anselmetti Y."/>
            <person name="Tilak M.-K."/>
            <person name="Nabholz B."/>
        </authorList>
    </citation>
    <scope>NUCLEOTIDE SEQUENCE</scope>
    <source>
        <strain evidence="16">HGM_15179</strain>
        <tissue evidence="16">Muscle</tissue>
    </source>
</reference>
<comment type="caution">
    <text evidence="16">The sequence shown here is derived from an EMBL/GenBank/DDBJ whole genome shotgun (WGS) entry which is preliminary data.</text>
</comment>
<dbReference type="EMBL" id="SWJQ01000373">
    <property type="protein sequence ID" value="TRZ15321.1"/>
    <property type="molecule type" value="Genomic_DNA"/>
</dbReference>
<comment type="similarity">
    <text evidence="2">Belongs to the interleukin-1 receptor family.</text>
</comment>
<dbReference type="InterPro" id="IPR015621">
    <property type="entry name" value="IL-1_rcpt_fam"/>
</dbReference>
<evidence type="ECO:0000256" key="14">
    <source>
        <dbReference type="SAM" id="MobiDB-lite"/>
    </source>
</evidence>
<dbReference type="InterPro" id="IPR013783">
    <property type="entry name" value="Ig-like_fold"/>
</dbReference>
<keyword evidence="4" id="KW-0812">Transmembrane</keyword>
<dbReference type="InterPro" id="IPR007110">
    <property type="entry name" value="Ig-like_dom"/>
</dbReference>
<evidence type="ECO:0000259" key="15">
    <source>
        <dbReference type="PROSITE" id="PS50835"/>
    </source>
</evidence>